<feature type="domain" description="Reverse transcriptase Ty1/copia-type" evidence="1">
    <location>
        <begin position="1"/>
        <end position="167"/>
    </location>
</feature>
<dbReference type="Proteomes" id="UP001605036">
    <property type="component" value="Unassembled WGS sequence"/>
</dbReference>
<proteinExistence type="predicted"/>
<dbReference type="EMBL" id="JBHFFA010000001">
    <property type="protein sequence ID" value="KAL2653646.1"/>
    <property type="molecule type" value="Genomic_DNA"/>
</dbReference>
<dbReference type="InterPro" id="IPR043502">
    <property type="entry name" value="DNA/RNA_pol_sf"/>
</dbReference>
<dbReference type="PANTHER" id="PTHR11439:SF491">
    <property type="entry name" value="INTEGRASE CATALYTIC DOMAIN-CONTAINING PROTEIN"/>
    <property type="match status" value="1"/>
</dbReference>
<dbReference type="Pfam" id="PF07727">
    <property type="entry name" value="RVT_2"/>
    <property type="match status" value="1"/>
</dbReference>
<organism evidence="2 3">
    <name type="scientific">Riccia fluitans</name>
    <dbReference type="NCBI Taxonomy" id="41844"/>
    <lineage>
        <taxon>Eukaryota</taxon>
        <taxon>Viridiplantae</taxon>
        <taxon>Streptophyta</taxon>
        <taxon>Embryophyta</taxon>
        <taxon>Marchantiophyta</taxon>
        <taxon>Marchantiopsida</taxon>
        <taxon>Marchantiidae</taxon>
        <taxon>Marchantiales</taxon>
        <taxon>Ricciaceae</taxon>
        <taxon>Riccia</taxon>
    </lineage>
</organism>
<evidence type="ECO:0000313" key="2">
    <source>
        <dbReference type="EMBL" id="KAL2653646.1"/>
    </source>
</evidence>
<dbReference type="InterPro" id="IPR013103">
    <property type="entry name" value="RVT_2"/>
</dbReference>
<keyword evidence="3" id="KW-1185">Reference proteome</keyword>
<evidence type="ECO:0000313" key="3">
    <source>
        <dbReference type="Proteomes" id="UP001605036"/>
    </source>
</evidence>
<dbReference type="PANTHER" id="PTHR11439">
    <property type="entry name" value="GAG-POL-RELATED RETROTRANSPOSON"/>
    <property type="match status" value="1"/>
</dbReference>
<protein>
    <recommendedName>
        <fullName evidence="1">Reverse transcriptase Ty1/copia-type domain-containing protein</fullName>
    </recommendedName>
</protein>
<gene>
    <name evidence="2" type="ORF">R1flu_021774</name>
</gene>
<dbReference type="CDD" id="cd09272">
    <property type="entry name" value="RNase_HI_RT_Ty1"/>
    <property type="match status" value="1"/>
</dbReference>
<dbReference type="SUPFAM" id="SSF56672">
    <property type="entry name" value="DNA/RNA polymerases"/>
    <property type="match status" value="1"/>
</dbReference>
<dbReference type="AlphaFoldDB" id="A0ABD1ZSA7"/>
<name>A0ABD1ZSA7_9MARC</name>
<accession>A0ABD1ZSA7</accession>
<reference evidence="2 3" key="1">
    <citation type="submission" date="2024-09" db="EMBL/GenBank/DDBJ databases">
        <title>Chromosome-scale assembly of Riccia fluitans.</title>
        <authorList>
            <person name="Paukszto L."/>
            <person name="Sawicki J."/>
            <person name="Karawczyk K."/>
            <person name="Piernik-Szablinska J."/>
            <person name="Szczecinska M."/>
            <person name="Mazdziarz M."/>
        </authorList>
    </citation>
    <scope>NUCLEOTIDE SEQUENCE [LARGE SCALE GENOMIC DNA]</scope>
    <source>
        <strain evidence="2">Rf_01</strain>
        <tissue evidence="2">Aerial parts of the thallus</tissue>
    </source>
</reference>
<sequence length="420" mass="47744">MDVVTTFLYGLLDEEIFMRQPLGFARKGQESLVCRLLKSLYGLKQSPRQWNKWFDEFMKSQGFARSMEDPCVYLKQVSIEVFGLVILVLYVDDMLIDAKDKSEVEKVKTQLSTEFSMKDLGFAKRILGMEIHRDVKGGRLWLTQGNYARKVLERFNMLDAKPVGTPLANHFKHQLSAKFCPLDATKKGLMSKIPYESAVDSLMYLMVCTRPDIAYALGKVSKYNTNLGKVHWEAVKWILWYIKGTMGYGLLFDAHSHQARTLVGFVDSDYAQDLDTRRSTMDYVMTLGGGCITWRSLLQKCKTLSTTEVEYVAAIEAAKEAIWLGWLTSEMGLPQGCITLYCDSQSALYLAANQVMSSKIKHIDVLYHFIRQVVSEGKVKLQKVAGTLNLADGFTKYIPLESFSSHRAKLQILPMDKEES</sequence>
<comment type="caution">
    <text evidence="2">The sequence shown here is derived from an EMBL/GenBank/DDBJ whole genome shotgun (WGS) entry which is preliminary data.</text>
</comment>
<evidence type="ECO:0000259" key="1">
    <source>
        <dbReference type="Pfam" id="PF07727"/>
    </source>
</evidence>